<gene>
    <name evidence="2" type="ORF">HYG86_01575</name>
</gene>
<evidence type="ECO:0000313" key="2">
    <source>
        <dbReference type="EMBL" id="QNO13548.1"/>
    </source>
</evidence>
<dbReference type="KEGG" id="acae:HYG86_01575"/>
<dbReference type="GO" id="GO:0005524">
    <property type="term" value="F:ATP binding"/>
    <property type="evidence" value="ECO:0007669"/>
    <property type="project" value="InterPro"/>
</dbReference>
<sequence length="265" mass="30499">MELLELNCKIRDYFHQYKFKELTPGLFLKSNTLQSPNLFFFIAQSIKQDKCKAITIDAVVNKTKYILGTSATSCIEQHLAGIVKGEGYHPVDLIKNLMNNINKSGYWETKEKTIENQILGVKLYGWDIYLDGYKMGFTGFIERFAGQKNENSIFFDLNLNMPQQAIHQQEKMPVTGEFGEYLYKDCSKKLLFHLFDNYLDETIYCLSRDLGKVGFIFLMQCYFIYQLLILRGNISKTKKIGYDKKIASLTQKCLQGNTTGGVPLS</sequence>
<dbReference type="RefSeq" id="WP_213167218.1">
    <property type="nucleotide sequence ID" value="NZ_CP058559.1"/>
</dbReference>
<protein>
    <submittedName>
        <fullName evidence="2">Glycine--tRNA ligase subunit alpha</fullName>
    </submittedName>
</protein>
<keyword evidence="1" id="KW-1133">Transmembrane helix</keyword>
<evidence type="ECO:0000256" key="1">
    <source>
        <dbReference type="SAM" id="Phobius"/>
    </source>
</evidence>
<organism evidence="2 3">
    <name type="scientific">Alkalicella caledoniensis</name>
    <dbReference type="NCBI Taxonomy" id="2731377"/>
    <lineage>
        <taxon>Bacteria</taxon>
        <taxon>Bacillati</taxon>
        <taxon>Bacillota</taxon>
        <taxon>Clostridia</taxon>
        <taxon>Eubacteriales</taxon>
        <taxon>Proteinivoracaceae</taxon>
        <taxon>Alkalicella</taxon>
    </lineage>
</organism>
<dbReference type="EMBL" id="CP058559">
    <property type="protein sequence ID" value="QNO13548.1"/>
    <property type="molecule type" value="Genomic_DNA"/>
</dbReference>
<accession>A0A7G9W4D6</accession>
<dbReference type="GO" id="GO:0006426">
    <property type="term" value="P:glycyl-tRNA aminoacylation"/>
    <property type="evidence" value="ECO:0007669"/>
    <property type="project" value="InterPro"/>
</dbReference>
<evidence type="ECO:0000313" key="3">
    <source>
        <dbReference type="Proteomes" id="UP000516160"/>
    </source>
</evidence>
<name>A0A7G9W4D6_ALKCA</name>
<keyword evidence="1" id="KW-0472">Membrane</keyword>
<keyword evidence="2" id="KW-0436">Ligase</keyword>
<proteinExistence type="predicted"/>
<dbReference type="Pfam" id="PF02091">
    <property type="entry name" value="tRNA-synt_2e"/>
    <property type="match status" value="1"/>
</dbReference>
<dbReference type="Proteomes" id="UP000516160">
    <property type="component" value="Chromosome"/>
</dbReference>
<dbReference type="GO" id="GO:0005737">
    <property type="term" value="C:cytoplasm"/>
    <property type="evidence" value="ECO:0007669"/>
    <property type="project" value="InterPro"/>
</dbReference>
<feature type="transmembrane region" description="Helical" evidence="1">
    <location>
        <begin position="213"/>
        <end position="230"/>
    </location>
</feature>
<dbReference type="GO" id="GO:0004820">
    <property type="term" value="F:glycine-tRNA ligase activity"/>
    <property type="evidence" value="ECO:0007669"/>
    <property type="project" value="InterPro"/>
</dbReference>
<keyword evidence="1" id="KW-0812">Transmembrane</keyword>
<dbReference type="AlphaFoldDB" id="A0A7G9W4D6"/>
<keyword evidence="3" id="KW-1185">Reference proteome</keyword>
<dbReference type="InterPro" id="IPR002310">
    <property type="entry name" value="Gly-tRNA_ligase_asu"/>
</dbReference>
<reference evidence="2 3" key="1">
    <citation type="submission" date="2020-07" db="EMBL/GenBank/DDBJ databases">
        <title>Alkalicella. sp. LB2 genome.</title>
        <authorList>
            <person name="Postec A."/>
            <person name="Quemeneur M."/>
        </authorList>
    </citation>
    <scope>NUCLEOTIDE SEQUENCE [LARGE SCALE GENOMIC DNA]</scope>
    <source>
        <strain evidence="2 3">LB2</strain>
    </source>
</reference>